<sequence>MYVTRPLSLYRKFPAALSEPPEGPNSGYLVVQDEESEITCCFGLCKDREIWDLPIPQNKNLTIRYSSGVGKNERVSRDRVILIPVLNQPLSSNRYYAIKRRGWHKGEAHTNSKEEDMGTCCFCNFVQDVNTRPLDPRDTYQQFEISHYEKPFGFGLRSSYVAKSVAPDGFPPYFMRRKGWQLYASTPSNYELGEAPGLNTALRARLPEFDFPLSYKSSEPVVVGKWYCPFMFVKEGKLKDQMKISTYYEMTLEQRWEQIFAYDNNYKEGNAVAVDVLVQREVVSVAGREANIIISSVKTQYRLCSALFCSSLSFWGFKFCYALSSPALTCKVIRENTHSKTPNFCSLSTICKVWWKMVCDPQDCVGPGFQSLVAPVTTKKE</sequence>
<reference evidence="1 2" key="1">
    <citation type="journal article" date="2024" name="Plant J.">
        <title>Genome sequences and population genomics reveal climatic adaptation and genomic divergence between two closely related sweetgum species.</title>
        <authorList>
            <person name="Xu W.Q."/>
            <person name="Ren C.Q."/>
            <person name="Zhang X.Y."/>
            <person name="Comes H.P."/>
            <person name="Liu X.H."/>
            <person name="Li Y.G."/>
            <person name="Kettle C.J."/>
            <person name="Jalonen R."/>
            <person name="Gaisberger H."/>
            <person name="Ma Y.Z."/>
            <person name="Qiu Y.X."/>
        </authorList>
    </citation>
    <scope>NUCLEOTIDE SEQUENCE [LARGE SCALE GENOMIC DNA]</scope>
    <source>
        <strain evidence="1">Hangzhou</strain>
    </source>
</reference>
<dbReference type="PANTHER" id="PTHR31050">
    <property type="entry name" value="OS08G0413200 PROTEIN"/>
    <property type="match status" value="1"/>
</dbReference>
<keyword evidence="2" id="KW-1185">Reference proteome</keyword>
<organism evidence="1 2">
    <name type="scientific">Liquidambar formosana</name>
    <name type="common">Formosan gum</name>
    <dbReference type="NCBI Taxonomy" id="63359"/>
    <lineage>
        <taxon>Eukaryota</taxon>
        <taxon>Viridiplantae</taxon>
        <taxon>Streptophyta</taxon>
        <taxon>Embryophyta</taxon>
        <taxon>Tracheophyta</taxon>
        <taxon>Spermatophyta</taxon>
        <taxon>Magnoliopsida</taxon>
        <taxon>eudicotyledons</taxon>
        <taxon>Gunneridae</taxon>
        <taxon>Pentapetalae</taxon>
        <taxon>Saxifragales</taxon>
        <taxon>Altingiaceae</taxon>
        <taxon>Liquidambar</taxon>
    </lineage>
</organism>
<dbReference type="AlphaFoldDB" id="A0AAP0RHA6"/>
<dbReference type="InterPro" id="IPR010683">
    <property type="entry name" value="DUF1262"/>
</dbReference>
<gene>
    <name evidence="1" type="ORF">L1049_006420</name>
</gene>
<dbReference type="Pfam" id="PF06880">
    <property type="entry name" value="DUF1262"/>
    <property type="match status" value="1"/>
</dbReference>
<comment type="caution">
    <text evidence="1">The sequence shown here is derived from an EMBL/GenBank/DDBJ whole genome shotgun (WGS) entry which is preliminary data.</text>
</comment>
<dbReference type="PANTHER" id="PTHR31050:SF3">
    <property type="entry name" value="OS08G0412800 PROTEIN"/>
    <property type="match status" value="1"/>
</dbReference>
<name>A0AAP0RHA6_LIQFO</name>
<protein>
    <submittedName>
        <fullName evidence="1">Uncharacterized protein</fullName>
    </submittedName>
</protein>
<proteinExistence type="predicted"/>
<evidence type="ECO:0000313" key="1">
    <source>
        <dbReference type="EMBL" id="KAK9276883.1"/>
    </source>
</evidence>
<dbReference type="Proteomes" id="UP001415857">
    <property type="component" value="Unassembled WGS sequence"/>
</dbReference>
<dbReference type="EMBL" id="JBBPBK010000010">
    <property type="protein sequence ID" value="KAK9276883.1"/>
    <property type="molecule type" value="Genomic_DNA"/>
</dbReference>
<evidence type="ECO:0000313" key="2">
    <source>
        <dbReference type="Proteomes" id="UP001415857"/>
    </source>
</evidence>
<accession>A0AAP0RHA6</accession>